<dbReference type="InterPro" id="IPR015946">
    <property type="entry name" value="KH_dom-like_a/b"/>
</dbReference>
<name>A0ABM7LXU6_9ACTN</name>
<dbReference type="PANTHER" id="PTHR35368">
    <property type="entry name" value="HYDROPEROXIDE REDUCTASE"/>
    <property type="match status" value="1"/>
</dbReference>
<gene>
    <name evidence="1" type="ORF">Aiant_47850</name>
</gene>
<protein>
    <recommendedName>
        <fullName evidence="3">Baseplate protein J-like domain-containing protein</fullName>
    </recommendedName>
</protein>
<dbReference type="Proteomes" id="UP000676967">
    <property type="component" value="Chromosome"/>
</dbReference>
<dbReference type="InterPro" id="IPR036102">
    <property type="entry name" value="OsmC/Ohrsf"/>
</dbReference>
<dbReference type="SUPFAM" id="SSF82784">
    <property type="entry name" value="OsmC-like"/>
    <property type="match status" value="2"/>
</dbReference>
<evidence type="ECO:0000313" key="2">
    <source>
        <dbReference type="Proteomes" id="UP000676967"/>
    </source>
</evidence>
<dbReference type="Gene3D" id="3.30.300.20">
    <property type="match status" value="2"/>
</dbReference>
<reference evidence="1 2" key="1">
    <citation type="submission" date="2020-08" db="EMBL/GenBank/DDBJ databases">
        <title>Whole genome shotgun sequence of Actinoplanes ianthinogenes NBRC 13996.</title>
        <authorList>
            <person name="Komaki H."/>
            <person name="Tamura T."/>
        </authorList>
    </citation>
    <scope>NUCLEOTIDE SEQUENCE [LARGE SCALE GENOMIC DNA]</scope>
    <source>
        <strain evidence="1 2">NBRC 13996</strain>
    </source>
</reference>
<proteinExistence type="predicted"/>
<accession>A0ABM7LXU6</accession>
<evidence type="ECO:0008006" key="3">
    <source>
        <dbReference type="Google" id="ProtNLM"/>
    </source>
</evidence>
<sequence length="320" mass="33593">MLAGVNLDGWRDLVVASRAASWEAQLALEASATTAADGTQRVRLLPMRLGPTRVVRPFTVGLRAPESANRELLTPVEAVLTALGASAAATAATALALQGAQPQRISVRAYADRDGGLGYELDLSGDLTAEQILIVVGQVQAYSVVHRTLAEGSPPRVLAASADGRHLAIPPGGDGARDDRTHEVRVEWEAGAFSVATAGQAGVEIDQPKQLFGADRAPSPEDYLLAALAAEALQWLSPGPAEIHVSARRDLRGELGLDDARVALRDILIQCLLPGHGTDDDAEPTRLAAWSAGGSAVDLVRNPRTITVTIRPKPETPHAP</sequence>
<dbReference type="PANTHER" id="PTHR35368:SF1">
    <property type="entry name" value="HYDROPEROXIDE REDUCTASE"/>
    <property type="match status" value="1"/>
</dbReference>
<dbReference type="RefSeq" id="WP_189329051.1">
    <property type="nucleotide sequence ID" value="NZ_AP023356.1"/>
</dbReference>
<organism evidence="1 2">
    <name type="scientific">Actinoplanes ianthinogenes</name>
    <dbReference type="NCBI Taxonomy" id="122358"/>
    <lineage>
        <taxon>Bacteria</taxon>
        <taxon>Bacillati</taxon>
        <taxon>Actinomycetota</taxon>
        <taxon>Actinomycetes</taxon>
        <taxon>Micromonosporales</taxon>
        <taxon>Micromonosporaceae</taxon>
        <taxon>Actinoplanes</taxon>
    </lineage>
</organism>
<dbReference type="EMBL" id="AP023356">
    <property type="protein sequence ID" value="BCJ44128.1"/>
    <property type="molecule type" value="Genomic_DNA"/>
</dbReference>
<dbReference type="InterPro" id="IPR052924">
    <property type="entry name" value="OsmC/Ohr_hydroprdx_reductase"/>
</dbReference>
<evidence type="ECO:0000313" key="1">
    <source>
        <dbReference type="EMBL" id="BCJ44128.1"/>
    </source>
</evidence>
<keyword evidence="2" id="KW-1185">Reference proteome</keyword>